<protein>
    <submittedName>
        <fullName evidence="1">Putative secreted peptide</fullName>
    </submittedName>
</protein>
<accession>A0A2M3ZNG9</accession>
<organism evidence="1">
    <name type="scientific">Anopheles braziliensis</name>
    <dbReference type="NCBI Taxonomy" id="58242"/>
    <lineage>
        <taxon>Eukaryota</taxon>
        <taxon>Metazoa</taxon>
        <taxon>Ecdysozoa</taxon>
        <taxon>Arthropoda</taxon>
        <taxon>Hexapoda</taxon>
        <taxon>Insecta</taxon>
        <taxon>Pterygota</taxon>
        <taxon>Neoptera</taxon>
        <taxon>Endopterygota</taxon>
        <taxon>Diptera</taxon>
        <taxon>Nematocera</taxon>
        <taxon>Culicoidea</taxon>
        <taxon>Culicidae</taxon>
        <taxon>Anophelinae</taxon>
        <taxon>Anopheles</taxon>
    </lineage>
</organism>
<dbReference type="AlphaFoldDB" id="A0A2M3ZNG9"/>
<sequence>MLMAVVSLLSGCSSLHRSWLAVGGAGGCLVQDIGPFGLLSAIDASTAPEDASISLCRPSAGWPGATRANTCGGPSSSFFVLNRRMIPDAAATMMIGVNFPRGPESAFGKRTHSCAGCCKLTDAPALFLALEFIFKRPAGQQL</sequence>
<evidence type="ECO:0000313" key="1">
    <source>
        <dbReference type="EMBL" id="MBW30045.1"/>
    </source>
</evidence>
<proteinExistence type="predicted"/>
<dbReference type="EMBL" id="GGFM01009294">
    <property type="protein sequence ID" value="MBW30045.1"/>
    <property type="molecule type" value="Transcribed_RNA"/>
</dbReference>
<reference evidence="1" key="1">
    <citation type="submission" date="2018-01" db="EMBL/GenBank/DDBJ databases">
        <title>An insight into the sialome of Amazonian anophelines.</title>
        <authorList>
            <person name="Ribeiro J.M."/>
            <person name="Scarpassa V."/>
            <person name="Calvo E."/>
        </authorList>
    </citation>
    <scope>NUCLEOTIDE SEQUENCE</scope>
    <source>
        <tissue evidence="1">Salivary glands</tissue>
    </source>
</reference>
<name>A0A2M3ZNG9_9DIPT</name>